<evidence type="ECO:0000313" key="2">
    <source>
        <dbReference type="EMBL" id="SEJ29840.1"/>
    </source>
</evidence>
<dbReference type="Pfam" id="PF07610">
    <property type="entry name" value="DUF1573"/>
    <property type="match status" value="1"/>
</dbReference>
<gene>
    <name evidence="2" type="ORF">SAMN05192553_103108</name>
</gene>
<name>A0A1H6XYC6_9BACT</name>
<keyword evidence="3" id="KW-1185">Reference proteome</keyword>
<evidence type="ECO:0000256" key="1">
    <source>
        <dbReference type="SAM" id="MobiDB-lite"/>
    </source>
</evidence>
<dbReference type="PROSITE" id="PS51257">
    <property type="entry name" value="PROKAR_LIPOPROTEIN"/>
    <property type="match status" value="1"/>
</dbReference>
<organism evidence="2 3">
    <name type="scientific">Cyclobacterium xiamenense</name>
    <dbReference type="NCBI Taxonomy" id="1297121"/>
    <lineage>
        <taxon>Bacteria</taxon>
        <taxon>Pseudomonadati</taxon>
        <taxon>Bacteroidota</taxon>
        <taxon>Cytophagia</taxon>
        <taxon>Cytophagales</taxon>
        <taxon>Cyclobacteriaceae</taxon>
        <taxon>Cyclobacterium</taxon>
    </lineage>
</organism>
<feature type="region of interest" description="Disordered" evidence="1">
    <location>
        <begin position="162"/>
        <end position="182"/>
    </location>
</feature>
<dbReference type="STRING" id="1416801.SAMN05192553_103108"/>
<dbReference type="AlphaFoldDB" id="A0A1H6XYC6"/>
<sequence>MNYSKTTVWILGISLLLTGACSQGGGDKDDRIKALEQKISQLEQNQVVTPANAQNIQASDPSSMGAFAFEEEVFDFGTIQEGEVVEKLFTFENSGQAPLVISNIQASCGCTSPEWTKTPIKPGEEGFVKVVFNSTGKSGVQSPTVTIQANTSPNVTRLRLKGNVTRKTASASSGPSAGPVKR</sequence>
<dbReference type="InterPro" id="IPR011467">
    <property type="entry name" value="DUF1573"/>
</dbReference>
<dbReference type="RefSeq" id="WP_092173139.1">
    <property type="nucleotide sequence ID" value="NZ_FNZH01000003.1"/>
</dbReference>
<accession>A0A1H6XYC6</accession>
<feature type="compositionally biased region" description="Low complexity" evidence="1">
    <location>
        <begin position="169"/>
        <end position="182"/>
    </location>
</feature>
<protein>
    <recommendedName>
        <fullName evidence="4">DUF1573 domain-containing protein</fullName>
    </recommendedName>
</protein>
<evidence type="ECO:0000313" key="3">
    <source>
        <dbReference type="Proteomes" id="UP000199403"/>
    </source>
</evidence>
<dbReference type="Proteomes" id="UP000199403">
    <property type="component" value="Unassembled WGS sequence"/>
</dbReference>
<reference evidence="3" key="1">
    <citation type="submission" date="2016-10" db="EMBL/GenBank/DDBJ databases">
        <authorList>
            <person name="Varghese N."/>
            <person name="Submissions S."/>
        </authorList>
    </citation>
    <scope>NUCLEOTIDE SEQUENCE [LARGE SCALE GENOMIC DNA]</scope>
    <source>
        <strain evidence="3">IBRC-M 10761</strain>
    </source>
</reference>
<dbReference type="EMBL" id="FNZH01000003">
    <property type="protein sequence ID" value="SEJ29840.1"/>
    <property type="molecule type" value="Genomic_DNA"/>
</dbReference>
<dbReference type="PANTHER" id="PTHR37833">
    <property type="entry name" value="LIPOPROTEIN-RELATED"/>
    <property type="match status" value="1"/>
</dbReference>
<proteinExistence type="predicted"/>
<evidence type="ECO:0008006" key="4">
    <source>
        <dbReference type="Google" id="ProtNLM"/>
    </source>
</evidence>
<dbReference type="Gene3D" id="2.60.40.10">
    <property type="entry name" value="Immunoglobulins"/>
    <property type="match status" value="1"/>
</dbReference>
<dbReference type="PANTHER" id="PTHR37833:SF1">
    <property type="entry name" value="SIGNAL PEPTIDE PROTEIN"/>
    <property type="match status" value="1"/>
</dbReference>
<dbReference type="InterPro" id="IPR013783">
    <property type="entry name" value="Ig-like_fold"/>
</dbReference>
<dbReference type="OrthoDB" id="826619at2"/>